<name>A0AAV4FAB5_9GAST</name>
<evidence type="ECO:0000256" key="1">
    <source>
        <dbReference type="ARBA" id="ARBA00002210"/>
    </source>
</evidence>
<proteinExistence type="inferred from homology"/>
<dbReference type="Proteomes" id="UP000762676">
    <property type="component" value="Unassembled WGS sequence"/>
</dbReference>
<dbReference type="GO" id="GO:0006364">
    <property type="term" value="P:rRNA processing"/>
    <property type="evidence" value="ECO:0007669"/>
    <property type="project" value="UniProtKB-KW"/>
</dbReference>
<comment type="function">
    <text evidence="1">May be involved in 20S pre-rRNA processing.</text>
</comment>
<gene>
    <name evidence="6" type="ORF">ElyMa_002062300</name>
</gene>
<dbReference type="InterPro" id="IPR019398">
    <property type="entry name" value="Pre-rRNA_process_TSR2"/>
</dbReference>
<comment type="caution">
    <text evidence="6">The sequence shown here is derived from an EMBL/GenBank/DDBJ whole genome shotgun (WGS) entry which is preliminary data.</text>
</comment>
<organism evidence="6 7">
    <name type="scientific">Elysia marginata</name>
    <dbReference type="NCBI Taxonomy" id="1093978"/>
    <lineage>
        <taxon>Eukaryota</taxon>
        <taxon>Metazoa</taxon>
        <taxon>Spiralia</taxon>
        <taxon>Lophotrochozoa</taxon>
        <taxon>Mollusca</taxon>
        <taxon>Gastropoda</taxon>
        <taxon>Heterobranchia</taxon>
        <taxon>Euthyneura</taxon>
        <taxon>Panpulmonata</taxon>
        <taxon>Sacoglossa</taxon>
        <taxon>Placobranchoidea</taxon>
        <taxon>Plakobranchidae</taxon>
        <taxon>Elysia</taxon>
    </lineage>
</organism>
<keyword evidence="7" id="KW-1185">Reference proteome</keyword>
<evidence type="ECO:0000313" key="7">
    <source>
        <dbReference type="Proteomes" id="UP000762676"/>
    </source>
</evidence>
<feature type="non-terminal residue" evidence="6">
    <location>
        <position position="1"/>
    </location>
</feature>
<reference evidence="6 7" key="1">
    <citation type="journal article" date="2021" name="Elife">
        <title>Chloroplast acquisition without the gene transfer in kleptoplastic sea slugs, Plakobranchus ocellatus.</title>
        <authorList>
            <person name="Maeda T."/>
            <person name="Takahashi S."/>
            <person name="Yoshida T."/>
            <person name="Shimamura S."/>
            <person name="Takaki Y."/>
            <person name="Nagai Y."/>
            <person name="Toyoda A."/>
            <person name="Suzuki Y."/>
            <person name="Arimoto A."/>
            <person name="Ishii H."/>
            <person name="Satoh N."/>
            <person name="Nishiyama T."/>
            <person name="Hasebe M."/>
            <person name="Maruyama T."/>
            <person name="Minagawa J."/>
            <person name="Obokata J."/>
            <person name="Shigenobu S."/>
        </authorList>
    </citation>
    <scope>NUCLEOTIDE SEQUENCE [LARGE SCALE GENOMIC DNA]</scope>
</reference>
<dbReference type="Pfam" id="PF10273">
    <property type="entry name" value="WGG"/>
    <property type="match status" value="1"/>
</dbReference>
<sequence length="172" mass="19392">VQQNFGGPDSAEKAAWMVQAIETWFNENQGLETYEVEDFLGQVLNSEFDLILEDNSIQEIARLICLYYRLCQENKVAEIQQRLQSLPRPALHGCQQGAEQLDFTLDEDITPQQLAFSSHSSDPPPSTAQTHPTPLASSQSQSSNGNADSMETDEPEEDPDGWRVMRHGRKKR</sequence>
<accession>A0AAV4FAB5</accession>
<evidence type="ECO:0000256" key="5">
    <source>
        <dbReference type="SAM" id="MobiDB-lite"/>
    </source>
</evidence>
<feature type="compositionally biased region" description="Acidic residues" evidence="5">
    <location>
        <begin position="150"/>
        <end position="159"/>
    </location>
</feature>
<feature type="compositionally biased region" description="Polar residues" evidence="5">
    <location>
        <begin position="115"/>
        <end position="136"/>
    </location>
</feature>
<keyword evidence="4" id="KW-0698">rRNA processing</keyword>
<evidence type="ECO:0000256" key="2">
    <source>
        <dbReference type="ARBA" id="ARBA00006524"/>
    </source>
</evidence>
<comment type="similarity">
    <text evidence="2">Belongs to the TSR2 family.</text>
</comment>
<feature type="region of interest" description="Disordered" evidence="5">
    <location>
        <begin position="115"/>
        <end position="172"/>
    </location>
</feature>
<evidence type="ECO:0000256" key="3">
    <source>
        <dbReference type="ARBA" id="ARBA00017551"/>
    </source>
</evidence>
<dbReference type="EMBL" id="BMAT01004194">
    <property type="protein sequence ID" value="GFR70024.1"/>
    <property type="molecule type" value="Genomic_DNA"/>
</dbReference>
<dbReference type="PANTHER" id="PTHR21250">
    <property type="entry name" value="PRE-RRNA-PROCESSING PROTEIN TSR2 HOMOLOG"/>
    <property type="match status" value="1"/>
</dbReference>
<evidence type="ECO:0000313" key="6">
    <source>
        <dbReference type="EMBL" id="GFR70024.1"/>
    </source>
</evidence>
<evidence type="ECO:0000256" key="4">
    <source>
        <dbReference type="ARBA" id="ARBA00022552"/>
    </source>
</evidence>
<dbReference type="AlphaFoldDB" id="A0AAV4FAB5"/>
<protein>
    <recommendedName>
        <fullName evidence="3">Pre-rRNA-processing protein TSR2 homolog</fullName>
    </recommendedName>
</protein>